<accession>A0A392T010</accession>
<proteinExistence type="predicted"/>
<evidence type="ECO:0000313" key="1">
    <source>
        <dbReference type="EMBL" id="MCI54473.1"/>
    </source>
</evidence>
<dbReference type="EMBL" id="LXQA010479962">
    <property type="protein sequence ID" value="MCI54473.1"/>
    <property type="molecule type" value="Genomic_DNA"/>
</dbReference>
<name>A0A392T010_9FABA</name>
<feature type="non-terminal residue" evidence="1">
    <location>
        <position position="1"/>
    </location>
</feature>
<dbReference type="AlphaFoldDB" id="A0A392T010"/>
<sequence length="50" mass="5670">IFGSWRNAQFKLWGGLAFCYMRNAHSGCWRNVQCNSVVLLLLLVLAQRAG</sequence>
<comment type="caution">
    <text evidence="1">The sequence shown here is derived from an EMBL/GenBank/DDBJ whole genome shotgun (WGS) entry which is preliminary data.</text>
</comment>
<dbReference type="Proteomes" id="UP000265520">
    <property type="component" value="Unassembled WGS sequence"/>
</dbReference>
<protein>
    <submittedName>
        <fullName evidence="1">Uncharacterized protein</fullName>
    </submittedName>
</protein>
<keyword evidence="2" id="KW-1185">Reference proteome</keyword>
<organism evidence="1 2">
    <name type="scientific">Trifolium medium</name>
    <dbReference type="NCBI Taxonomy" id="97028"/>
    <lineage>
        <taxon>Eukaryota</taxon>
        <taxon>Viridiplantae</taxon>
        <taxon>Streptophyta</taxon>
        <taxon>Embryophyta</taxon>
        <taxon>Tracheophyta</taxon>
        <taxon>Spermatophyta</taxon>
        <taxon>Magnoliopsida</taxon>
        <taxon>eudicotyledons</taxon>
        <taxon>Gunneridae</taxon>
        <taxon>Pentapetalae</taxon>
        <taxon>rosids</taxon>
        <taxon>fabids</taxon>
        <taxon>Fabales</taxon>
        <taxon>Fabaceae</taxon>
        <taxon>Papilionoideae</taxon>
        <taxon>50 kb inversion clade</taxon>
        <taxon>NPAAA clade</taxon>
        <taxon>Hologalegina</taxon>
        <taxon>IRL clade</taxon>
        <taxon>Trifolieae</taxon>
        <taxon>Trifolium</taxon>
    </lineage>
</organism>
<evidence type="ECO:0000313" key="2">
    <source>
        <dbReference type="Proteomes" id="UP000265520"/>
    </source>
</evidence>
<reference evidence="1 2" key="1">
    <citation type="journal article" date="2018" name="Front. Plant Sci.">
        <title>Red Clover (Trifolium pratense) and Zigzag Clover (T. medium) - A Picture of Genomic Similarities and Differences.</title>
        <authorList>
            <person name="Dluhosova J."/>
            <person name="Istvanek J."/>
            <person name="Nedelnik J."/>
            <person name="Repkova J."/>
        </authorList>
    </citation>
    <scope>NUCLEOTIDE SEQUENCE [LARGE SCALE GENOMIC DNA]</scope>
    <source>
        <strain evidence="2">cv. 10/8</strain>
        <tissue evidence="1">Leaf</tissue>
    </source>
</reference>